<dbReference type="OrthoDB" id="3677688at2"/>
<dbReference type="Proteomes" id="UP000198348">
    <property type="component" value="Unassembled WGS sequence"/>
</dbReference>
<evidence type="ECO:0000259" key="2">
    <source>
        <dbReference type="Pfam" id="PF13349"/>
    </source>
</evidence>
<sequence>MADRSAYGTAGDDTTRHERIPLDGTADPSAPPDLDIGLESGRVTLVLGGQAGTEGTTGGTRGVDVEVRHEPGAHSPWARGMAGMLNWVGEQVGEQLGYELRGSPAEAVAATRIERAGDRVVVRASSHLPLRHIPLDVTVYAPAGARLRLHGGSAPLTVSGTLGGVDIVTGSGDVSLGHLVEGGSVRTGSGDVTLESAGGPVELRTGSGAVLASSLTTPATVATGSGAVRVDRLDGDALLRSGSGDLTVGDAGSGEVELHTGSGNIRVGVRHGCLAEVDLSSGTGTVSSDLEVSATEPAGGVALRIRARARAGSASVGTAPAR</sequence>
<dbReference type="InterPro" id="IPR025164">
    <property type="entry name" value="Toastrack_DUF4097"/>
</dbReference>
<accession>A0A238WF19</accession>
<dbReference type="RefSeq" id="WP_089300687.1">
    <property type="nucleotide sequence ID" value="NZ_FZNW01000006.1"/>
</dbReference>
<reference evidence="3 4" key="1">
    <citation type="submission" date="2017-06" db="EMBL/GenBank/DDBJ databases">
        <authorList>
            <person name="Kim H.J."/>
            <person name="Triplett B.A."/>
        </authorList>
    </citation>
    <scope>NUCLEOTIDE SEQUENCE [LARGE SCALE GENOMIC DNA]</scope>
    <source>
        <strain evidence="3 4">DSM 45207</strain>
    </source>
</reference>
<feature type="region of interest" description="Disordered" evidence="1">
    <location>
        <begin position="1"/>
        <end position="34"/>
    </location>
</feature>
<dbReference type="EMBL" id="FZNW01000006">
    <property type="protein sequence ID" value="SNR45038.1"/>
    <property type="molecule type" value="Genomic_DNA"/>
</dbReference>
<dbReference type="Pfam" id="PF13349">
    <property type="entry name" value="DUF4097"/>
    <property type="match status" value="1"/>
</dbReference>
<evidence type="ECO:0000256" key="1">
    <source>
        <dbReference type="SAM" id="MobiDB-lite"/>
    </source>
</evidence>
<feature type="domain" description="DUF4097" evidence="2">
    <location>
        <begin position="162"/>
        <end position="290"/>
    </location>
</feature>
<evidence type="ECO:0000313" key="3">
    <source>
        <dbReference type="EMBL" id="SNR45038.1"/>
    </source>
</evidence>
<organism evidence="3 4">
    <name type="scientific">Haloechinothrix alba</name>
    <dbReference type="NCBI Taxonomy" id="664784"/>
    <lineage>
        <taxon>Bacteria</taxon>
        <taxon>Bacillati</taxon>
        <taxon>Actinomycetota</taxon>
        <taxon>Actinomycetes</taxon>
        <taxon>Pseudonocardiales</taxon>
        <taxon>Pseudonocardiaceae</taxon>
        <taxon>Haloechinothrix</taxon>
    </lineage>
</organism>
<evidence type="ECO:0000313" key="4">
    <source>
        <dbReference type="Proteomes" id="UP000198348"/>
    </source>
</evidence>
<protein>
    <submittedName>
        <fullName evidence="3">Putative adhesin</fullName>
    </submittedName>
</protein>
<dbReference type="AlphaFoldDB" id="A0A238WF19"/>
<keyword evidence="4" id="KW-1185">Reference proteome</keyword>
<proteinExistence type="predicted"/>
<gene>
    <name evidence="3" type="ORF">SAMN06265360_10699</name>
</gene>
<name>A0A238WF19_9PSEU</name>